<reference evidence="1 2" key="1">
    <citation type="submission" date="2017-02" db="EMBL/GenBank/DDBJ databases">
        <authorList>
            <person name="Peterson S.W."/>
        </authorList>
    </citation>
    <scope>NUCLEOTIDE SEQUENCE [LARGE SCALE GENOMIC DNA]</scope>
    <source>
        <strain evidence="1 2">DSM 25262</strain>
    </source>
</reference>
<sequence length="79" mass="8973">MGQFFFHIKIVLKCIYRGEEENGDIAGFEKIIPLVMAAMGFALWVINAPEGLRTVHKVWWKMFGKEIGPSGNKFPVFGK</sequence>
<gene>
    <name evidence="1" type="ORF">SAMN05660236_5006</name>
</gene>
<protein>
    <submittedName>
        <fullName evidence="1">Uncharacterized protein</fullName>
    </submittedName>
</protein>
<dbReference type="Proteomes" id="UP000190961">
    <property type="component" value="Unassembled WGS sequence"/>
</dbReference>
<dbReference type="AlphaFoldDB" id="A0A1T5MCK7"/>
<proteinExistence type="predicted"/>
<dbReference type="RefSeq" id="WP_079689516.1">
    <property type="nucleotide sequence ID" value="NZ_FUZU01000004.1"/>
</dbReference>
<name>A0A1T5MCK7_9BACT</name>
<evidence type="ECO:0000313" key="2">
    <source>
        <dbReference type="Proteomes" id="UP000190961"/>
    </source>
</evidence>
<dbReference type="EMBL" id="FUZU01000004">
    <property type="protein sequence ID" value="SKC85950.1"/>
    <property type="molecule type" value="Genomic_DNA"/>
</dbReference>
<evidence type="ECO:0000313" key="1">
    <source>
        <dbReference type="EMBL" id="SKC85950.1"/>
    </source>
</evidence>
<keyword evidence="2" id="KW-1185">Reference proteome</keyword>
<organism evidence="1 2">
    <name type="scientific">Ohtaekwangia koreensis</name>
    <dbReference type="NCBI Taxonomy" id="688867"/>
    <lineage>
        <taxon>Bacteria</taxon>
        <taxon>Pseudomonadati</taxon>
        <taxon>Bacteroidota</taxon>
        <taxon>Cytophagia</taxon>
        <taxon>Cytophagales</taxon>
        <taxon>Fulvivirgaceae</taxon>
        <taxon>Ohtaekwangia</taxon>
    </lineage>
</organism>
<accession>A0A1T5MCK7</accession>